<dbReference type="AlphaFoldDB" id="A0A0B2QVD1"/>
<protein>
    <recommendedName>
        <fullName evidence="1">Reverse transcriptase domain-containing protein</fullName>
    </recommendedName>
</protein>
<organism evidence="2">
    <name type="scientific">Glycine soja</name>
    <name type="common">Wild soybean</name>
    <dbReference type="NCBI Taxonomy" id="3848"/>
    <lineage>
        <taxon>Eukaryota</taxon>
        <taxon>Viridiplantae</taxon>
        <taxon>Streptophyta</taxon>
        <taxon>Embryophyta</taxon>
        <taxon>Tracheophyta</taxon>
        <taxon>Spermatophyta</taxon>
        <taxon>Magnoliopsida</taxon>
        <taxon>eudicotyledons</taxon>
        <taxon>Gunneridae</taxon>
        <taxon>Pentapetalae</taxon>
        <taxon>rosids</taxon>
        <taxon>fabids</taxon>
        <taxon>Fabales</taxon>
        <taxon>Fabaceae</taxon>
        <taxon>Papilionoideae</taxon>
        <taxon>50 kb inversion clade</taxon>
        <taxon>NPAAA clade</taxon>
        <taxon>indigoferoid/millettioid clade</taxon>
        <taxon>Phaseoleae</taxon>
        <taxon>Glycine</taxon>
        <taxon>Glycine subgen. Soja</taxon>
    </lineage>
</organism>
<evidence type="ECO:0000259" key="1">
    <source>
        <dbReference type="Pfam" id="PF00078"/>
    </source>
</evidence>
<dbReference type="PANTHER" id="PTHR31635:SF196">
    <property type="entry name" value="REVERSE TRANSCRIPTASE DOMAIN-CONTAINING PROTEIN-RELATED"/>
    <property type="match status" value="1"/>
</dbReference>
<evidence type="ECO:0000313" key="2">
    <source>
        <dbReference type="EMBL" id="KHN25581.1"/>
    </source>
</evidence>
<reference evidence="2" key="1">
    <citation type="submission" date="2014-07" db="EMBL/GenBank/DDBJ databases">
        <title>Identification of a novel salt tolerance gene in wild soybean by whole-genome sequencing.</title>
        <authorList>
            <person name="Lam H.-M."/>
            <person name="Qi X."/>
            <person name="Li M.-W."/>
            <person name="Liu X."/>
            <person name="Xie M."/>
            <person name="Ni M."/>
            <person name="Xu X."/>
        </authorList>
    </citation>
    <scope>NUCLEOTIDE SEQUENCE [LARGE SCALE GENOMIC DNA]</scope>
    <source>
        <tissue evidence="2">Root</tissue>
    </source>
</reference>
<sequence length="77" mass="9113">LANRLKNVMPFIIHERQSTFLEGRHMLHSVLIANEVVDEAKRYQKPCLVFKVDYEKAYDSVSWGFLIYMLKRMGFCS</sequence>
<feature type="domain" description="Reverse transcriptase" evidence="1">
    <location>
        <begin position="2"/>
        <end position="76"/>
    </location>
</feature>
<accession>A0A0B2QVD1</accession>
<feature type="non-terminal residue" evidence="2">
    <location>
        <position position="1"/>
    </location>
</feature>
<dbReference type="PANTHER" id="PTHR31635">
    <property type="entry name" value="REVERSE TRANSCRIPTASE DOMAIN-CONTAINING PROTEIN-RELATED"/>
    <property type="match status" value="1"/>
</dbReference>
<gene>
    <name evidence="2" type="ORF">glysoja_037859</name>
</gene>
<dbReference type="Proteomes" id="UP000053555">
    <property type="component" value="Unassembled WGS sequence"/>
</dbReference>
<dbReference type="Pfam" id="PF00078">
    <property type="entry name" value="RVT_1"/>
    <property type="match status" value="1"/>
</dbReference>
<dbReference type="EMBL" id="KN654271">
    <property type="protein sequence ID" value="KHN25581.1"/>
    <property type="molecule type" value="Genomic_DNA"/>
</dbReference>
<name>A0A0B2QVD1_GLYSO</name>
<dbReference type="InterPro" id="IPR000477">
    <property type="entry name" value="RT_dom"/>
</dbReference>
<proteinExistence type="predicted"/>